<feature type="compositionally biased region" description="Gly residues" evidence="1">
    <location>
        <begin position="23"/>
        <end position="32"/>
    </location>
</feature>
<gene>
    <name evidence="3" type="ordered locus">CFU_2036</name>
</gene>
<dbReference type="STRING" id="1005048.CFU_2036"/>
<dbReference type="Proteomes" id="UP000008392">
    <property type="component" value="Chromosome"/>
</dbReference>
<protein>
    <recommendedName>
        <fullName evidence="2">DUF6760 domain-containing protein</fullName>
    </recommendedName>
</protein>
<reference evidence="4" key="6">
    <citation type="submission" date="2011-05" db="EMBL/GenBank/DDBJ databases">
        <title>Complete sequence of Collimonas fungivorans Ter331.</title>
        <authorList>
            <person name="Leveau J.H."/>
        </authorList>
    </citation>
    <scope>NUCLEOTIDE SEQUENCE [LARGE SCALE GENOMIC DNA]</scope>
    <source>
        <strain evidence="4">Ter331</strain>
    </source>
</reference>
<reference evidence="3 4" key="4">
    <citation type="journal article" date="2010" name="Environ. Microbiol.">
        <title>The bacterial genus Collimonas: mycophagy, weathering and other adaptive solutions to life in oligotrophic soil environments.</title>
        <authorList>
            <person name="Leveau J.H."/>
            <person name="Uroz S."/>
            <person name="de Boer W."/>
        </authorList>
    </citation>
    <scope>NUCLEOTIDE SEQUENCE [LARGE SCALE GENOMIC DNA]</scope>
    <source>
        <strain evidence="3 4">Ter331</strain>
    </source>
</reference>
<evidence type="ECO:0000313" key="4">
    <source>
        <dbReference type="Proteomes" id="UP000008392"/>
    </source>
</evidence>
<dbReference type="EMBL" id="CP002745">
    <property type="protein sequence ID" value="AEK61866.1"/>
    <property type="molecule type" value="Genomic_DNA"/>
</dbReference>
<dbReference type="KEGG" id="cfu:CFU_2036"/>
<feature type="compositionally biased region" description="Basic and acidic residues" evidence="1">
    <location>
        <begin position="183"/>
        <end position="192"/>
    </location>
</feature>
<reference evidence="3 4" key="3">
    <citation type="journal article" date="2008" name="FEMS Microbiol. Ecol.">
        <title>Identification and characterization of genes underlying chitinolysis in Collimonas fungivorans Ter331.</title>
        <authorList>
            <person name="Fritsche K."/>
            <person name="de Boer W."/>
            <person name="Gerards S."/>
            <person name="van den Berg M."/>
            <person name="van Veen J.A."/>
            <person name="Leveau J.H."/>
        </authorList>
    </citation>
    <scope>NUCLEOTIDE SEQUENCE [LARGE SCALE GENOMIC DNA]</scope>
    <source>
        <strain evidence="3 4">Ter331</strain>
    </source>
</reference>
<dbReference type="InterPro" id="IPR046648">
    <property type="entry name" value="DUF6760"/>
</dbReference>
<dbReference type="eggNOG" id="ENOG5033A8Q">
    <property type="taxonomic scope" value="Bacteria"/>
</dbReference>
<reference evidence="3 4" key="5">
    <citation type="journal article" date="2011" name="ISME J.">
        <title>Dual transcriptional profiling of a bacterial/fungal confrontation: Collimonas fungivorans versus Aspergillus niger.</title>
        <authorList>
            <person name="Mela F."/>
            <person name="Fritsche K."/>
            <person name="de Boer W."/>
            <person name="van Veen J.A."/>
            <person name="de Graaff L.H."/>
            <person name="van den Berg M."/>
            <person name="Leveau J.H."/>
        </authorList>
    </citation>
    <scope>NUCLEOTIDE SEQUENCE [LARGE SCALE GENOMIC DNA]</scope>
    <source>
        <strain evidence="3 4">Ter331</strain>
    </source>
</reference>
<name>G0ABR0_COLFT</name>
<organism evidence="3 4">
    <name type="scientific">Collimonas fungivorans (strain Ter331)</name>
    <dbReference type="NCBI Taxonomy" id="1005048"/>
    <lineage>
        <taxon>Bacteria</taxon>
        <taxon>Pseudomonadati</taxon>
        <taxon>Pseudomonadota</taxon>
        <taxon>Betaproteobacteria</taxon>
        <taxon>Burkholderiales</taxon>
        <taxon>Oxalobacteraceae</taxon>
        <taxon>Collimonas</taxon>
    </lineage>
</organism>
<evidence type="ECO:0000313" key="3">
    <source>
        <dbReference type="EMBL" id="AEK61866.1"/>
    </source>
</evidence>
<proteinExistence type="predicted"/>
<sequence length="337" mass="38386">MTAENHDGHTTNQSLPRFPLPGGDLGHPGRGVFGSHDPGQHGRDGRVPGGHRSGLQALVFRLDHFRQAEPEKRLDRFDGTVQLAPAGGLAGFHCQRRAEKHFADTARRRRRGQGALECHQRLAQQVREHRPERIEQRRDGGNLRADHRIHDQSVLTGSSQHERNQHRNRIYPAARLPRRRRQPAQERRDAAGHRRRRNPAAERPPGAEQPGLPDHYRSVAGDCAAGQSGHDQHQGHRRPVRRRFFLPAEPVQPHQPGRRRRQGGADREFRSGGKARFPVAPDQLYAEIAFLAYHFHWSYGEILAMEHAERRRWCGEISKINQTMNSDDRHKSLTLGA</sequence>
<evidence type="ECO:0000256" key="1">
    <source>
        <dbReference type="SAM" id="MobiDB-lite"/>
    </source>
</evidence>
<feature type="region of interest" description="Disordered" evidence="1">
    <location>
        <begin position="1"/>
        <end position="52"/>
    </location>
</feature>
<feature type="compositionally biased region" description="Basic and acidic residues" evidence="1">
    <location>
        <begin position="126"/>
        <end position="151"/>
    </location>
</feature>
<feature type="domain" description="DUF6760" evidence="2">
    <location>
        <begin position="280"/>
        <end position="328"/>
    </location>
</feature>
<evidence type="ECO:0000259" key="2">
    <source>
        <dbReference type="Pfam" id="PF20546"/>
    </source>
</evidence>
<dbReference type="Pfam" id="PF20546">
    <property type="entry name" value="DUF6760"/>
    <property type="match status" value="1"/>
</dbReference>
<dbReference type="AlphaFoldDB" id="G0ABR0"/>
<accession>G0ABR0</accession>
<dbReference type="HOGENOM" id="CLU_823118_0_0_4"/>
<feature type="region of interest" description="Disordered" evidence="1">
    <location>
        <begin position="123"/>
        <end position="275"/>
    </location>
</feature>
<keyword evidence="4" id="KW-1185">Reference proteome</keyword>
<reference evidence="3 4" key="1">
    <citation type="journal article" date="2004" name="Environ. Microbiol.">
        <title>Phylogeny-function analysis of (meta)genomic libraries: screening for expression of ribosomal RNA genes by large-insert library fluorescent in situ hybridization (LIL-FISH).</title>
        <authorList>
            <person name="Leveau J.H."/>
            <person name="Gerards S."/>
            <person name="de Boer W."/>
            <person name="van Veen J.A."/>
        </authorList>
    </citation>
    <scope>NUCLEOTIDE SEQUENCE [LARGE SCALE GENOMIC DNA]</scope>
    <source>
        <strain evidence="3 4">Ter331</strain>
    </source>
</reference>
<feature type="compositionally biased region" description="Basic residues" evidence="1">
    <location>
        <begin position="235"/>
        <end position="244"/>
    </location>
</feature>
<reference evidence="3 4" key="2">
    <citation type="journal article" date="2006" name="J. Microbiol. Methods">
        <title>Genomic flank-sequencing of plasposon insertion sites for rapid identification of functional genes.</title>
        <authorList>
            <person name="Leveau J.H."/>
            <person name="Gerards S."/>
            <person name="Fritsche K."/>
            <person name="Zondag G."/>
            <person name="van Veen J.A."/>
        </authorList>
    </citation>
    <scope>NUCLEOTIDE SEQUENCE [LARGE SCALE GENOMIC DNA]</scope>
    <source>
        <strain evidence="3 4">Ter331</strain>
    </source>
</reference>